<evidence type="ECO:0000313" key="1">
    <source>
        <dbReference type="EMBL" id="MBW7569429.1"/>
    </source>
</evidence>
<dbReference type="InterPro" id="IPR013078">
    <property type="entry name" value="His_Pase_superF_clade-1"/>
</dbReference>
<dbReference type="InterPro" id="IPR004449">
    <property type="entry name" value="SixA"/>
</dbReference>
<protein>
    <submittedName>
        <fullName evidence="1">Phosphohistidine phosphatase SixA</fullName>
    </submittedName>
</protein>
<dbReference type="InterPro" id="IPR029033">
    <property type="entry name" value="His_PPase_superfam"/>
</dbReference>
<comment type="caution">
    <text evidence="1">The sequence shown here is derived from an EMBL/GenBank/DDBJ whole genome shotgun (WGS) entry which is preliminary data.</text>
</comment>
<dbReference type="NCBIfam" id="TIGR00249">
    <property type="entry name" value="sixA"/>
    <property type="match status" value="1"/>
</dbReference>
<dbReference type="SUPFAM" id="SSF53254">
    <property type="entry name" value="Phosphoglycerate mutase-like"/>
    <property type="match status" value="1"/>
</dbReference>
<dbReference type="Proteomes" id="UP000731465">
    <property type="component" value="Unassembled WGS sequence"/>
</dbReference>
<dbReference type="CDD" id="cd07067">
    <property type="entry name" value="HP_PGM_like"/>
    <property type="match status" value="1"/>
</dbReference>
<accession>A0ABS7DEG5</accession>
<dbReference type="EMBL" id="JAGFNY010000001">
    <property type="protein sequence ID" value="MBW7569429.1"/>
    <property type="molecule type" value="Genomic_DNA"/>
</dbReference>
<dbReference type="RefSeq" id="WP_219935941.1">
    <property type="nucleotide sequence ID" value="NZ_JAGFNY010000001.1"/>
</dbReference>
<organism evidence="1 2">
    <name type="scientific">Succinivibrio faecicola</name>
    <dbReference type="NCBI Taxonomy" id="2820300"/>
    <lineage>
        <taxon>Bacteria</taxon>
        <taxon>Pseudomonadati</taxon>
        <taxon>Pseudomonadota</taxon>
        <taxon>Gammaproteobacteria</taxon>
        <taxon>Aeromonadales</taxon>
        <taxon>Succinivibrionaceae</taxon>
        <taxon>Succinivibrio</taxon>
    </lineage>
</organism>
<reference evidence="1 2" key="1">
    <citation type="submission" date="2021-03" db="EMBL/GenBank/DDBJ databases">
        <title>Succinivibrio sp. nov. isolated from feces of cow.</title>
        <authorList>
            <person name="Choi J.-Y."/>
        </authorList>
    </citation>
    <scope>NUCLEOTIDE SEQUENCE [LARGE SCALE GENOMIC DNA]</scope>
    <source>
        <strain evidence="1 2">AGMB01872</strain>
    </source>
</reference>
<evidence type="ECO:0000313" key="2">
    <source>
        <dbReference type="Proteomes" id="UP000731465"/>
    </source>
</evidence>
<gene>
    <name evidence="1" type="primary">sixA</name>
    <name evidence="1" type="ORF">J5V48_00765</name>
</gene>
<name>A0ABS7DEG5_9GAMM</name>
<proteinExistence type="predicted"/>
<dbReference type="Gene3D" id="3.40.50.1240">
    <property type="entry name" value="Phosphoglycerate mutase-like"/>
    <property type="match status" value="1"/>
</dbReference>
<keyword evidence="2" id="KW-1185">Reference proteome</keyword>
<sequence>MRIIVMRHGEATFLDNDRILSLIGQKEALDTAMQLKSFLGSVNRIICSPKTRAVQTASIVKSVLAESSDLDYLSDLTPSGDVDSVISYVEAVCKPDDTVLLVSHLPLVEYLSYEFVHMKRCSPSFKTACALVIDIDGRQTDFKRFITPFMEPVSFE</sequence>